<feature type="compositionally biased region" description="Polar residues" evidence="1">
    <location>
        <begin position="182"/>
        <end position="199"/>
    </location>
</feature>
<dbReference type="Pfam" id="PF11008">
    <property type="entry name" value="DUF2846"/>
    <property type="match status" value="1"/>
</dbReference>
<dbReference type="Proteomes" id="UP000643610">
    <property type="component" value="Unassembled WGS sequence"/>
</dbReference>
<dbReference type="PROSITE" id="PS51257">
    <property type="entry name" value="PROKAR_LIPOPROTEIN"/>
    <property type="match status" value="1"/>
</dbReference>
<protein>
    <submittedName>
        <fullName evidence="4">DUF2846 domain-containing protein</fullName>
    </submittedName>
</protein>
<gene>
    <name evidence="4" type="ORF">H8K33_19330</name>
</gene>
<reference evidence="4 5" key="1">
    <citation type="submission" date="2020-08" db="EMBL/GenBank/DDBJ databases">
        <title>Novel species isolated from subtropical streams in China.</title>
        <authorList>
            <person name="Lu H."/>
        </authorList>
    </citation>
    <scope>NUCLEOTIDE SEQUENCE [LARGE SCALE GENOMIC DNA]</scope>
    <source>
        <strain evidence="4 5">KCTC 52442</strain>
    </source>
</reference>
<organism evidence="4 5">
    <name type="scientific">Undibacterium amnicola</name>
    <dbReference type="NCBI Taxonomy" id="1834038"/>
    <lineage>
        <taxon>Bacteria</taxon>
        <taxon>Pseudomonadati</taxon>
        <taxon>Pseudomonadota</taxon>
        <taxon>Betaproteobacteria</taxon>
        <taxon>Burkholderiales</taxon>
        <taxon>Oxalobacteraceae</taxon>
        <taxon>Undibacterium</taxon>
    </lineage>
</organism>
<name>A0ABR6XVY1_9BURK</name>
<evidence type="ECO:0000313" key="4">
    <source>
        <dbReference type="EMBL" id="MBC3833666.1"/>
    </source>
</evidence>
<feature type="compositionally biased region" description="Polar residues" evidence="1">
    <location>
        <begin position="151"/>
        <end position="161"/>
    </location>
</feature>
<evidence type="ECO:0000259" key="3">
    <source>
        <dbReference type="Pfam" id="PF11008"/>
    </source>
</evidence>
<keyword evidence="5" id="KW-1185">Reference proteome</keyword>
<evidence type="ECO:0000256" key="1">
    <source>
        <dbReference type="SAM" id="MobiDB-lite"/>
    </source>
</evidence>
<sequence length="276" mass="29486">MVRLHKLFTIIAISSAAILSGCASVKTASTSADAKAKTFVTNPNQAKLYIYRNEFMGAALRMAVELNGKEIGKTGPKSYFAVDVAPGKHNIVSKAENDTSLEVMAEAGKNYFIWQEVKMGFLLARSKLQLVDEAQGKAGVRESQLLEMDGNSSANISNTSPSANVNAGAGTNSSSNTTTNTQTKPVNPSVDTSATTTPAKQAEASSYPVKIEKVPFEIGTSSATVERIAKQNSCESKQGAGLLYKKGPVEVYRVECSDGREIKARCELRQCSIFTP</sequence>
<keyword evidence="2" id="KW-0732">Signal</keyword>
<feature type="chain" id="PRO_5047523809" evidence="2">
    <location>
        <begin position="20"/>
        <end position="276"/>
    </location>
</feature>
<proteinExistence type="predicted"/>
<evidence type="ECO:0000256" key="2">
    <source>
        <dbReference type="SAM" id="SignalP"/>
    </source>
</evidence>
<evidence type="ECO:0000313" key="5">
    <source>
        <dbReference type="Proteomes" id="UP000643610"/>
    </source>
</evidence>
<dbReference type="InterPro" id="IPR022548">
    <property type="entry name" value="DUF2846"/>
</dbReference>
<feature type="compositionally biased region" description="Low complexity" evidence="1">
    <location>
        <begin position="162"/>
        <end position="181"/>
    </location>
</feature>
<accession>A0ABR6XVY1</accession>
<dbReference type="EMBL" id="JACOFU010000012">
    <property type="protein sequence ID" value="MBC3833666.1"/>
    <property type="molecule type" value="Genomic_DNA"/>
</dbReference>
<dbReference type="RefSeq" id="WP_186892708.1">
    <property type="nucleotide sequence ID" value="NZ_JACOFU010000012.1"/>
</dbReference>
<comment type="caution">
    <text evidence="4">The sequence shown here is derived from an EMBL/GenBank/DDBJ whole genome shotgun (WGS) entry which is preliminary data.</text>
</comment>
<feature type="signal peptide" evidence="2">
    <location>
        <begin position="1"/>
        <end position="19"/>
    </location>
</feature>
<feature type="domain" description="DUF2846" evidence="3">
    <location>
        <begin position="44"/>
        <end position="120"/>
    </location>
</feature>
<feature type="region of interest" description="Disordered" evidence="1">
    <location>
        <begin position="151"/>
        <end position="206"/>
    </location>
</feature>